<evidence type="ECO:0000256" key="1">
    <source>
        <dbReference type="SAM" id="MobiDB-lite"/>
    </source>
</evidence>
<dbReference type="Proteomes" id="UP000324222">
    <property type="component" value="Unassembled WGS sequence"/>
</dbReference>
<feature type="region of interest" description="Disordered" evidence="1">
    <location>
        <begin position="48"/>
        <end position="67"/>
    </location>
</feature>
<feature type="region of interest" description="Disordered" evidence="1">
    <location>
        <begin position="1"/>
        <end position="33"/>
    </location>
</feature>
<reference evidence="2 3" key="1">
    <citation type="submission" date="2019-05" db="EMBL/GenBank/DDBJ databases">
        <title>Another draft genome of Portunus trituberculatus and its Hox gene families provides insights of decapod evolution.</title>
        <authorList>
            <person name="Jeong J.-H."/>
            <person name="Song I."/>
            <person name="Kim S."/>
            <person name="Choi T."/>
            <person name="Kim D."/>
            <person name="Ryu S."/>
            <person name="Kim W."/>
        </authorList>
    </citation>
    <scope>NUCLEOTIDE SEQUENCE [LARGE SCALE GENOMIC DNA]</scope>
    <source>
        <tissue evidence="2">Muscle</tissue>
    </source>
</reference>
<dbReference type="AlphaFoldDB" id="A0A5B7IUK5"/>
<comment type="caution">
    <text evidence="2">The sequence shown here is derived from an EMBL/GenBank/DDBJ whole genome shotgun (WGS) entry which is preliminary data.</text>
</comment>
<keyword evidence="3" id="KW-1185">Reference proteome</keyword>
<gene>
    <name evidence="2" type="ORF">E2C01_080885</name>
</gene>
<sequence length="67" mass="7131">MTSHTAGSTQSQRRLHTPHVAAAAGSGAGRDWGGACKELRKHGKSWEGLKRGLHGLGGARNNWGWLD</sequence>
<feature type="compositionally biased region" description="Polar residues" evidence="1">
    <location>
        <begin position="1"/>
        <end position="12"/>
    </location>
</feature>
<accession>A0A5B7IUK5</accession>
<protein>
    <submittedName>
        <fullName evidence="2">Uncharacterized protein</fullName>
    </submittedName>
</protein>
<name>A0A5B7IUK5_PORTR</name>
<organism evidence="2 3">
    <name type="scientific">Portunus trituberculatus</name>
    <name type="common">Swimming crab</name>
    <name type="synonym">Neptunus trituberculatus</name>
    <dbReference type="NCBI Taxonomy" id="210409"/>
    <lineage>
        <taxon>Eukaryota</taxon>
        <taxon>Metazoa</taxon>
        <taxon>Ecdysozoa</taxon>
        <taxon>Arthropoda</taxon>
        <taxon>Crustacea</taxon>
        <taxon>Multicrustacea</taxon>
        <taxon>Malacostraca</taxon>
        <taxon>Eumalacostraca</taxon>
        <taxon>Eucarida</taxon>
        <taxon>Decapoda</taxon>
        <taxon>Pleocyemata</taxon>
        <taxon>Brachyura</taxon>
        <taxon>Eubrachyura</taxon>
        <taxon>Portunoidea</taxon>
        <taxon>Portunidae</taxon>
        <taxon>Portuninae</taxon>
        <taxon>Portunus</taxon>
    </lineage>
</organism>
<dbReference type="EMBL" id="VSRR010070388">
    <property type="protein sequence ID" value="MPC86073.1"/>
    <property type="molecule type" value="Genomic_DNA"/>
</dbReference>
<proteinExistence type="predicted"/>
<evidence type="ECO:0000313" key="2">
    <source>
        <dbReference type="EMBL" id="MPC86073.1"/>
    </source>
</evidence>
<evidence type="ECO:0000313" key="3">
    <source>
        <dbReference type="Proteomes" id="UP000324222"/>
    </source>
</evidence>